<comment type="caution">
    <text evidence="3">The sequence shown here is derived from an EMBL/GenBank/DDBJ whole genome shotgun (WGS) entry which is preliminary data.</text>
</comment>
<sequence length="136" mass="14934">MASPTSIPGTFSSFTDHWSPRLVAAVNDQHVKIAKIDGAFVWHAHPDSDELFYLLAGELTLELDLPPKNDDDGGKVVKVEEVVMQVGDMFVVPKGVRHRPVARQAHIMMVEKQGTVNTGDMAGESDRTRTPTDVRA</sequence>
<name>A0ABR1Q2F0_9PEZI</name>
<dbReference type="SUPFAM" id="SSF51182">
    <property type="entry name" value="RmlC-like cupins"/>
    <property type="match status" value="1"/>
</dbReference>
<dbReference type="Proteomes" id="UP001391051">
    <property type="component" value="Unassembled WGS sequence"/>
</dbReference>
<keyword evidence="4" id="KW-1185">Reference proteome</keyword>
<dbReference type="InterPro" id="IPR052044">
    <property type="entry name" value="PKS_Associated_Protein"/>
</dbReference>
<dbReference type="EMBL" id="JAQQWE010000007">
    <property type="protein sequence ID" value="KAK7946174.1"/>
    <property type="molecule type" value="Genomic_DNA"/>
</dbReference>
<dbReference type="PANTHER" id="PTHR36114">
    <property type="entry name" value="16.7 KDA PROTEIN IN WHIE LOCUS"/>
    <property type="match status" value="1"/>
</dbReference>
<proteinExistence type="predicted"/>
<dbReference type="InterPro" id="IPR011051">
    <property type="entry name" value="RmlC_Cupin_sf"/>
</dbReference>
<accession>A0ABR1Q2F0</accession>
<dbReference type="GeneID" id="92079779"/>
<dbReference type="RefSeq" id="XP_066696208.1">
    <property type="nucleotide sequence ID" value="XM_066846717.1"/>
</dbReference>
<evidence type="ECO:0000313" key="4">
    <source>
        <dbReference type="Proteomes" id="UP001391051"/>
    </source>
</evidence>
<dbReference type="PANTHER" id="PTHR36114:SF1">
    <property type="entry name" value="16.7 KDA PROTEIN IN WHIE LOCUS"/>
    <property type="match status" value="1"/>
</dbReference>
<dbReference type="InterPro" id="IPR014710">
    <property type="entry name" value="RmlC-like_jellyroll"/>
</dbReference>
<dbReference type="InterPro" id="IPR013096">
    <property type="entry name" value="Cupin_2"/>
</dbReference>
<feature type="domain" description="Cupin type-2" evidence="2">
    <location>
        <begin position="37"/>
        <end position="104"/>
    </location>
</feature>
<organism evidence="3 4">
    <name type="scientific">Apiospora aurea</name>
    <dbReference type="NCBI Taxonomy" id="335848"/>
    <lineage>
        <taxon>Eukaryota</taxon>
        <taxon>Fungi</taxon>
        <taxon>Dikarya</taxon>
        <taxon>Ascomycota</taxon>
        <taxon>Pezizomycotina</taxon>
        <taxon>Sordariomycetes</taxon>
        <taxon>Xylariomycetidae</taxon>
        <taxon>Amphisphaeriales</taxon>
        <taxon>Apiosporaceae</taxon>
        <taxon>Apiospora</taxon>
    </lineage>
</organism>
<reference evidence="3 4" key="1">
    <citation type="submission" date="2023-01" db="EMBL/GenBank/DDBJ databases">
        <title>Analysis of 21 Apiospora genomes using comparative genomics revels a genus with tremendous synthesis potential of carbohydrate active enzymes and secondary metabolites.</title>
        <authorList>
            <person name="Sorensen T."/>
        </authorList>
    </citation>
    <scope>NUCLEOTIDE SEQUENCE [LARGE SCALE GENOMIC DNA]</scope>
    <source>
        <strain evidence="3 4">CBS 24483</strain>
    </source>
</reference>
<feature type="region of interest" description="Disordered" evidence="1">
    <location>
        <begin position="116"/>
        <end position="136"/>
    </location>
</feature>
<evidence type="ECO:0000259" key="2">
    <source>
        <dbReference type="Pfam" id="PF07883"/>
    </source>
</evidence>
<feature type="compositionally biased region" description="Basic and acidic residues" evidence="1">
    <location>
        <begin position="124"/>
        <end position="136"/>
    </location>
</feature>
<dbReference type="Pfam" id="PF07883">
    <property type="entry name" value="Cupin_2"/>
    <property type="match status" value="1"/>
</dbReference>
<evidence type="ECO:0000256" key="1">
    <source>
        <dbReference type="SAM" id="MobiDB-lite"/>
    </source>
</evidence>
<dbReference type="Gene3D" id="2.60.120.10">
    <property type="entry name" value="Jelly Rolls"/>
    <property type="match status" value="1"/>
</dbReference>
<protein>
    <submittedName>
        <fullName evidence="3">RmlC-like cupin domain-containing protein</fullName>
    </submittedName>
</protein>
<evidence type="ECO:0000313" key="3">
    <source>
        <dbReference type="EMBL" id="KAK7946174.1"/>
    </source>
</evidence>
<dbReference type="CDD" id="cd02226">
    <property type="entry name" value="cupin_YdbB-like"/>
    <property type="match status" value="1"/>
</dbReference>
<gene>
    <name evidence="3" type="ORF">PG986_010495</name>
</gene>